<dbReference type="Proteomes" id="UP000030752">
    <property type="component" value="Unassembled WGS sequence"/>
</dbReference>
<dbReference type="eggNOG" id="ENOG502SD1T">
    <property type="taxonomic scope" value="Eukaryota"/>
</dbReference>
<dbReference type="HOGENOM" id="CLU_166315_0_0_1"/>
<keyword evidence="3" id="KW-1185">Reference proteome</keyword>
<evidence type="ECO:0000256" key="1">
    <source>
        <dbReference type="SAM" id="MobiDB-lite"/>
    </source>
</evidence>
<sequence>MSENNDNPSLIGGHAKYVQGAAASALGYESGEATKNAAIEEMQRAQSKTAGQPAPSSVLGSVEQKAGELAGCEGMKDEGKERQSQ</sequence>
<feature type="region of interest" description="Disordered" evidence="1">
    <location>
        <begin position="37"/>
        <end position="85"/>
    </location>
</feature>
<dbReference type="VEuPathDB" id="FungiDB:HMPREF1541_09955"/>
<name>W2SAY6_CYPE1</name>
<feature type="compositionally biased region" description="Basic and acidic residues" evidence="1">
    <location>
        <begin position="74"/>
        <end position="85"/>
    </location>
</feature>
<feature type="compositionally biased region" description="Polar residues" evidence="1">
    <location>
        <begin position="44"/>
        <end position="59"/>
    </location>
</feature>
<gene>
    <name evidence="2" type="ORF">HMPREF1541_09955</name>
</gene>
<dbReference type="InParanoid" id="W2SAY6"/>
<evidence type="ECO:0000313" key="3">
    <source>
        <dbReference type="Proteomes" id="UP000030752"/>
    </source>
</evidence>
<protein>
    <submittedName>
        <fullName evidence="2">Uncharacterized protein</fullName>
    </submittedName>
</protein>
<dbReference type="OrthoDB" id="9999611at2759"/>
<dbReference type="GeneID" id="19977294"/>
<accession>W2SAY6</accession>
<dbReference type="EMBL" id="KB822713">
    <property type="protein sequence ID" value="ETN45079.1"/>
    <property type="molecule type" value="Genomic_DNA"/>
</dbReference>
<proteinExistence type="predicted"/>
<evidence type="ECO:0000313" key="2">
    <source>
        <dbReference type="EMBL" id="ETN45079.1"/>
    </source>
</evidence>
<reference evidence="2 3" key="1">
    <citation type="submission" date="2013-03" db="EMBL/GenBank/DDBJ databases">
        <title>The Genome Sequence of Phialophora europaea CBS 101466.</title>
        <authorList>
            <consortium name="The Broad Institute Genomics Platform"/>
            <person name="Cuomo C."/>
            <person name="de Hoog S."/>
            <person name="Gorbushina A."/>
            <person name="Walker B."/>
            <person name="Young S.K."/>
            <person name="Zeng Q."/>
            <person name="Gargeya S."/>
            <person name="Fitzgerald M."/>
            <person name="Haas B."/>
            <person name="Abouelleil A."/>
            <person name="Allen A.W."/>
            <person name="Alvarado L."/>
            <person name="Arachchi H.M."/>
            <person name="Berlin A.M."/>
            <person name="Chapman S.B."/>
            <person name="Gainer-Dewar J."/>
            <person name="Goldberg J."/>
            <person name="Griggs A."/>
            <person name="Gujja S."/>
            <person name="Hansen M."/>
            <person name="Howarth C."/>
            <person name="Imamovic A."/>
            <person name="Ireland A."/>
            <person name="Larimer J."/>
            <person name="McCowan C."/>
            <person name="Murphy C."/>
            <person name="Pearson M."/>
            <person name="Poon T.W."/>
            <person name="Priest M."/>
            <person name="Roberts A."/>
            <person name="Saif S."/>
            <person name="Shea T."/>
            <person name="Sisk P."/>
            <person name="Sykes S."/>
            <person name="Wortman J."/>
            <person name="Nusbaum C."/>
            <person name="Birren B."/>
        </authorList>
    </citation>
    <scope>NUCLEOTIDE SEQUENCE [LARGE SCALE GENOMIC DNA]</scope>
    <source>
        <strain evidence="2 3">CBS 101466</strain>
    </source>
</reference>
<organism evidence="2 3">
    <name type="scientific">Cyphellophora europaea (strain CBS 101466)</name>
    <name type="common">Phialophora europaea</name>
    <dbReference type="NCBI Taxonomy" id="1220924"/>
    <lineage>
        <taxon>Eukaryota</taxon>
        <taxon>Fungi</taxon>
        <taxon>Dikarya</taxon>
        <taxon>Ascomycota</taxon>
        <taxon>Pezizomycotina</taxon>
        <taxon>Eurotiomycetes</taxon>
        <taxon>Chaetothyriomycetidae</taxon>
        <taxon>Chaetothyriales</taxon>
        <taxon>Cyphellophoraceae</taxon>
        <taxon>Cyphellophora</taxon>
    </lineage>
</organism>
<dbReference type="AlphaFoldDB" id="W2SAY6"/>
<dbReference type="RefSeq" id="XP_008712849.1">
    <property type="nucleotide sequence ID" value="XM_008714627.1"/>
</dbReference>